<dbReference type="KEGG" id="kbs:EPA93_01940"/>
<evidence type="ECO:0000313" key="3">
    <source>
        <dbReference type="Proteomes" id="UP000290365"/>
    </source>
</evidence>
<sequence length="186" mass="19975">MRKGTNIRWQSFVAACIVFVILEMLSFVGLDKAFTALSVFGGAPNNSLGTVMVMFFQPSHLEWLILQMLIAGIVYFVVGWLAARRSGDKQIGLSTGLWAGIFFGIISTIVSIGQSLWTFIPMLSWLSGPQMSNAADLRSFYITFELALLVSNILASFLLVGLLAGAGAGLLGGIVGLRFALSSKTS</sequence>
<keyword evidence="3" id="KW-1185">Reference proteome</keyword>
<name>A0A4P6JIT2_KTERU</name>
<evidence type="ECO:0008006" key="4">
    <source>
        <dbReference type="Google" id="ProtNLM"/>
    </source>
</evidence>
<protein>
    <recommendedName>
        <fullName evidence="4">DUF4199 domain-containing protein</fullName>
    </recommendedName>
</protein>
<feature type="transmembrane region" description="Helical" evidence="1">
    <location>
        <begin position="12"/>
        <end position="30"/>
    </location>
</feature>
<dbReference type="RefSeq" id="WP_129885419.1">
    <property type="nucleotide sequence ID" value="NZ_CP035758.1"/>
</dbReference>
<evidence type="ECO:0000256" key="1">
    <source>
        <dbReference type="SAM" id="Phobius"/>
    </source>
</evidence>
<accession>A0A4P6JIT2</accession>
<reference evidence="2 3" key="1">
    <citation type="submission" date="2019-01" db="EMBL/GenBank/DDBJ databases">
        <title>Ktedonosporobacter rubrisoli SCAWS-G2.</title>
        <authorList>
            <person name="Huang Y."/>
            <person name="Yan B."/>
        </authorList>
    </citation>
    <scope>NUCLEOTIDE SEQUENCE [LARGE SCALE GENOMIC DNA]</scope>
    <source>
        <strain evidence="2 3">SCAWS-G2</strain>
    </source>
</reference>
<proteinExistence type="predicted"/>
<feature type="transmembrane region" description="Helical" evidence="1">
    <location>
        <begin position="153"/>
        <end position="181"/>
    </location>
</feature>
<dbReference type="AlphaFoldDB" id="A0A4P6JIT2"/>
<organism evidence="2 3">
    <name type="scientific">Ktedonosporobacter rubrisoli</name>
    <dbReference type="NCBI Taxonomy" id="2509675"/>
    <lineage>
        <taxon>Bacteria</taxon>
        <taxon>Bacillati</taxon>
        <taxon>Chloroflexota</taxon>
        <taxon>Ktedonobacteria</taxon>
        <taxon>Ktedonobacterales</taxon>
        <taxon>Ktedonosporobacteraceae</taxon>
        <taxon>Ktedonosporobacter</taxon>
    </lineage>
</organism>
<keyword evidence="1" id="KW-1133">Transmembrane helix</keyword>
<evidence type="ECO:0000313" key="2">
    <source>
        <dbReference type="EMBL" id="QBD74820.1"/>
    </source>
</evidence>
<feature type="transmembrane region" description="Helical" evidence="1">
    <location>
        <begin position="95"/>
        <end position="120"/>
    </location>
</feature>
<feature type="transmembrane region" description="Helical" evidence="1">
    <location>
        <begin position="63"/>
        <end position="83"/>
    </location>
</feature>
<dbReference type="Proteomes" id="UP000290365">
    <property type="component" value="Chromosome"/>
</dbReference>
<dbReference type="EMBL" id="CP035758">
    <property type="protein sequence ID" value="QBD74820.1"/>
    <property type="molecule type" value="Genomic_DNA"/>
</dbReference>
<keyword evidence="1" id="KW-0812">Transmembrane</keyword>
<dbReference type="OrthoDB" id="5185518at2"/>
<gene>
    <name evidence="2" type="ORF">EPA93_01940</name>
</gene>
<keyword evidence="1" id="KW-0472">Membrane</keyword>